<dbReference type="Proteomes" id="UP000658656">
    <property type="component" value="Unassembled WGS sequence"/>
</dbReference>
<reference evidence="1" key="1">
    <citation type="journal article" date="2014" name="Int. J. Syst. Evol. Microbiol.">
        <title>Complete genome sequence of Corynebacterium casei LMG S-19264T (=DSM 44701T), isolated from a smear-ripened cheese.</title>
        <authorList>
            <consortium name="US DOE Joint Genome Institute (JGI-PGF)"/>
            <person name="Walter F."/>
            <person name="Albersmeier A."/>
            <person name="Kalinowski J."/>
            <person name="Ruckert C."/>
        </authorList>
    </citation>
    <scope>NUCLEOTIDE SEQUENCE</scope>
    <source>
        <strain evidence="1">CGMCC 4.7679</strain>
    </source>
</reference>
<gene>
    <name evidence="1" type="ORF">GCM10017566_07910</name>
</gene>
<keyword evidence="2" id="KW-1185">Reference proteome</keyword>
<organism evidence="1 2">
    <name type="scientific">Amycolatopsis bartoniae</name>
    <dbReference type="NCBI Taxonomy" id="941986"/>
    <lineage>
        <taxon>Bacteria</taxon>
        <taxon>Bacillati</taxon>
        <taxon>Actinomycetota</taxon>
        <taxon>Actinomycetes</taxon>
        <taxon>Pseudonocardiales</taxon>
        <taxon>Pseudonocardiaceae</taxon>
        <taxon>Amycolatopsis</taxon>
    </lineage>
</organism>
<proteinExistence type="predicted"/>
<protein>
    <submittedName>
        <fullName evidence="1">Uncharacterized protein</fullName>
    </submittedName>
</protein>
<dbReference type="EMBL" id="BNAV01000001">
    <property type="protein sequence ID" value="GHF37177.1"/>
    <property type="molecule type" value="Genomic_DNA"/>
</dbReference>
<dbReference type="RefSeq" id="WP_145939042.1">
    <property type="nucleotide sequence ID" value="NZ_BNAV01000001.1"/>
</dbReference>
<name>A0A8H9IW35_9PSEU</name>
<accession>A0A8H9IW35</accession>
<evidence type="ECO:0000313" key="2">
    <source>
        <dbReference type="Proteomes" id="UP000658656"/>
    </source>
</evidence>
<sequence>MTASVPSTIRRPRYGAVAELRGRGKAEALTIAAIHAISAEVPSIPTSRVLSGYIWSLTSGPNLHLASGTPWELRDSFNRWRMR</sequence>
<evidence type="ECO:0000313" key="1">
    <source>
        <dbReference type="EMBL" id="GHF37177.1"/>
    </source>
</evidence>
<reference evidence="1" key="2">
    <citation type="submission" date="2020-09" db="EMBL/GenBank/DDBJ databases">
        <authorList>
            <person name="Sun Q."/>
            <person name="Zhou Y."/>
        </authorList>
    </citation>
    <scope>NUCLEOTIDE SEQUENCE</scope>
    <source>
        <strain evidence="1">CGMCC 4.7679</strain>
    </source>
</reference>
<comment type="caution">
    <text evidence="1">The sequence shown here is derived from an EMBL/GenBank/DDBJ whole genome shotgun (WGS) entry which is preliminary data.</text>
</comment>
<dbReference type="AlphaFoldDB" id="A0A8H9IW35"/>